<accession>H3CHT7</accession>
<proteinExistence type="inferred from homology"/>
<name>H3CHT7_TETNG</name>
<evidence type="ECO:0000256" key="6">
    <source>
        <dbReference type="SAM" id="Coils"/>
    </source>
</evidence>
<evidence type="ECO:0000256" key="3">
    <source>
        <dbReference type="ARBA" id="ARBA00023015"/>
    </source>
</evidence>
<protein>
    <recommendedName>
        <fullName evidence="8">TAFH domain-containing protein</fullName>
    </recommendedName>
</protein>
<evidence type="ECO:0000256" key="5">
    <source>
        <dbReference type="ARBA" id="ARBA00023242"/>
    </source>
</evidence>
<reference evidence="9" key="3">
    <citation type="submission" date="2025-09" db="UniProtKB">
        <authorList>
            <consortium name="Ensembl"/>
        </authorList>
    </citation>
    <scope>IDENTIFICATION</scope>
</reference>
<dbReference type="GO" id="GO:0006367">
    <property type="term" value="P:transcription initiation at RNA polymerase II promoter"/>
    <property type="evidence" value="ECO:0007669"/>
    <property type="project" value="TreeGrafter"/>
</dbReference>
<dbReference type="GeneTree" id="ENSGT00390000011620"/>
<dbReference type="InterPro" id="IPR009072">
    <property type="entry name" value="Histone-fold"/>
</dbReference>
<dbReference type="InterPro" id="IPR007900">
    <property type="entry name" value="TAF4_C"/>
</dbReference>
<dbReference type="GO" id="GO:0003677">
    <property type="term" value="F:DNA binding"/>
    <property type="evidence" value="ECO:0007669"/>
    <property type="project" value="TreeGrafter"/>
</dbReference>
<keyword evidence="4" id="KW-0804">Transcription</keyword>
<dbReference type="GO" id="GO:0046982">
    <property type="term" value="F:protein heterodimerization activity"/>
    <property type="evidence" value="ECO:0007669"/>
    <property type="project" value="InterPro"/>
</dbReference>
<evidence type="ECO:0000313" key="10">
    <source>
        <dbReference type="Proteomes" id="UP000007303"/>
    </source>
</evidence>
<keyword evidence="6" id="KW-0175">Coiled coil</keyword>
<dbReference type="PANTHER" id="PTHR15138:SF14">
    <property type="entry name" value="TRANSCRIPTION INITIATION FACTOR TFIID SUBUNIT 4"/>
    <property type="match status" value="1"/>
</dbReference>
<dbReference type="Pfam" id="PF05236">
    <property type="entry name" value="TAF4"/>
    <property type="match status" value="1"/>
</dbReference>
<feature type="domain" description="TAFH" evidence="8">
    <location>
        <begin position="160"/>
        <end position="257"/>
    </location>
</feature>
<dbReference type="HOGENOM" id="CLU_010576_2_0_1"/>
<dbReference type="GO" id="GO:0016251">
    <property type="term" value="F:RNA polymerase II general transcription initiation factor activity"/>
    <property type="evidence" value="ECO:0007669"/>
    <property type="project" value="TreeGrafter"/>
</dbReference>
<evidence type="ECO:0000256" key="7">
    <source>
        <dbReference type="SAM" id="MobiDB-lite"/>
    </source>
</evidence>
<dbReference type="GO" id="GO:0005669">
    <property type="term" value="C:transcription factor TFIID complex"/>
    <property type="evidence" value="ECO:0007669"/>
    <property type="project" value="InterPro"/>
</dbReference>
<dbReference type="OMA" id="ISYKDDW"/>
<dbReference type="STRING" id="99883.ENSTNIP00000007815"/>
<evidence type="ECO:0000256" key="2">
    <source>
        <dbReference type="ARBA" id="ARBA00006178"/>
    </source>
</evidence>
<reference evidence="10" key="1">
    <citation type="journal article" date="2004" name="Nature">
        <title>Genome duplication in the teleost fish Tetraodon nigroviridis reveals the early vertebrate proto-karyotype.</title>
        <authorList>
            <person name="Jaillon O."/>
            <person name="Aury J.-M."/>
            <person name="Brunet F."/>
            <person name="Petit J.-L."/>
            <person name="Stange-Thomann N."/>
            <person name="Mauceli E."/>
            <person name="Bouneau L."/>
            <person name="Fischer C."/>
            <person name="Ozouf-Costaz C."/>
            <person name="Bernot A."/>
            <person name="Nicaud S."/>
            <person name="Jaffe D."/>
            <person name="Fisher S."/>
            <person name="Lutfalla G."/>
            <person name="Dossat C."/>
            <person name="Segurens B."/>
            <person name="Dasilva C."/>
            <person name="Salanoubat M."/>
            <person name="Levy M."/>
            <person name="Boudet N."/>
            <person name="Castellano S."/>
            <person name="Anthouard V."/>
            <person name="Jubin C."/>
            <person name="Castelli V."/>
            <person name="Katinka M."/>
            <person name="Vacherie B."/>
            <person name="Biemont C."/>
            <person name="Skalli Z."/>
            <person name="Cattolico L."/>
            <person name="Poulain J."/>
            <person name="De Berardinis V."/>
            <person name="Cruaud C."/>
            <person name="Duprat S."/>
            <person name="Brottier P."/>
            <person name="Coutanceau J.-P."/>
            <person name="Gouzy J."/>
            <person name="Parra G."/>
            <person name="Lardier G."/>
            <person name="Chapple C."/>
            <person name="McKernan K.J."/>
            <person name="McEwan P."/>
            <person name="Bosak S."/>
            <person name="Kellis M."/>
            <person name="Volff J.-N."/>
            <person name="Guigo R."/>
            <person name="Zody M.C."/>
            <person name="Mesirov J."/>
            <person name="Lindblad-Toh K."/>
            <person name="Birren B."/>
            <person name="Nusbaum C."/>
            <person name="Kahn D."/>
            <person name="Robinson-Rechavi M."/>
            <person name="Laudet V."/>
            <person name="Schachter V."/>
            <person name="Quetier F."/>
            <person name="Saurin W."/>
            <person name="Scarpelli C."/>
            <person name="Wincker P."/>
            <person name="Lander E.S."/>
            <person name="Weissenbach J."/>
            <person name="Roest Crollius H."/>
        </authorList>
    </citation>
    <scope>NUCLEOTIDE SEQUENCE [LARGE SCALE GENOMIC DNA]</scope>
</reference>
<keyword evidence="5" id="KW-0539">Nucleus</keyword>
<comment type="subcellular location">
    <subcellularLocation>
        <location evidence="1">Nucleus</location>
    </subcellularLocation>
</comment>
<dbReference type="Ensembl" id="ENSTNIT00000007976.1">
    <property type="protein sequence ID" value="ENSTNIP00000007815.1"/>
    <property type="gene ID" value="ENSTNIG00000005146.1"/>
</dbReference>
<dbReference type="InterPro" id="IPR037249">
    <property type="entry name" value="TAFH/NHR1_dom_sf"/>
</dbReference>
<evidence type="ECO:0000256" key="4">
    <source>
        <dbReference type="ARBA" id="ARBA00023163"/>
    </source>
</evidence>
<evidence type="ECO:0000256" key="1">
    <source>
        <dbReference type="ARBA" id="ARBA00004123"/>
    </source>
</evidence>
<dbReference type="Proteomes" id="UP000007303">
    <property type="component" value="Unassembled WGS sequence"/>
</dbReference>
<dbReference type="Gene3D" id="1.10.20.10">
    <property type="entry name" value="Histone, subunit A"/>
    <property type="match status" value="1"/>
</dbReference>
<dbReference type="PANTHER" id="PTHR15138">
    <property type="entry name" value="TRANSCRIPTION INITIATION FACTOR TFIID SUBUNIT 4"/>
    <property type="match status" value="1"/>
</dbReference>
<dbReference type="GO" id="GO:0006355">
    <property type="term" value="P:regulation of DNA-templated transcription"/>
    <property type="evidence" value="ECO:0007669"/>
    <property type="project" value="UniProtKB-ARBA"/>
</dbReference>
<dbReference type="PROSITE" id="PS51119">
    <property type="entry name" value="TAFH"/>
    <property type="match status" value="1"/>
</dbReference>
<feature type="region of interest" description="Disordered" evidence="7">
    <location>
        <begin position="256"/>
        <end position="277"/>
    </location>
</feature>
<reference evidence="9" key="2">
    <citation type="submission" date="2025-08" db="UniProtKB">
        <authorList>
            <consortium name="Ensembl"/>
        </authorList>
    </citation>
    <scope>IDENTIFICATION</scope>
</reference>
<comment type="similarity">
    <text evidence="2">Belongs to the TAF4 family.</text>
</comment>
<keyword evidence="3" id="KW-0805">Transcription regulation</keyword>
<dbReference type="SUPFAM" id="SSF47113">
    <property type="entry name" value="Histone-fold"/>
    <property type="match status" value="1"/>
</dbReference>
<dbReference type="InterPro" id="IPR045144">
    <property type="entry name" value="TAF4"/>
</dbReference>
<dbReference type="InParanoid" id="H3CHT7"/>
<feature type="coiled-coil region" evidence="6">
    <location>
        <begin position="519"/>
        <end position="583"/>
    </location>
</feature>
<feature type="compositionally biased region" description="Pro residues" evidence="7">
    <location>
        <begin position="13"/>
        <end position="22"/>
    </location>
</feature>
<feature type="region of interest" description="Disordered" evidence="7">
    <location>
        <begin position="327"/>
        <end position="375"/>
    </location>
</feature>
<feature type="compositionally biased region" description="Polar residues" evidence="7">
    <location>
        <begin position="258"/>
        <end position="268"/>
    </location>
</feature>
<organism evidence="9 10">
    <name type="scientific">Tetraodon nigroviridis</name>
    <name type="common">Spotted green pufferfish</name>
    <name type="synonym">Chelonodon nigroviridis</name>
    <dbReference type="NCBI Taxonomy" id="99883"/>
    <lineage>
        <taxon>Eukaryota</taxon>
        <taxon>Metazoa</taxon>
        <taxon>Chordata</taxon>
        <taxon>Craniata</taxon>
        <taxon>Vertebrata</taxon>
        <taxon>Euteleostomi</taxon>
        <taxon>Actinopterygii</taxon>
        <taxon>Neopterygii</taxon>
        <taxon>Teleostei</taxon>
        <taxon>Neoteleostei</taxon>
        <taxon>Acanthomorphata</taxon>
        <taxon>Eupercaria</taxon>
        <taxon>Tetraodontiformes</taxon>
        <taxon>Tetradontoidea</taxon>
        <taxon>Tetraodontidae</taxon>
        <taxon>Tetraodon</taxon>
    </lineage>
</organism>
<dbReference type="InterPro" id="IPR003894">
    <property type="entry name" value="TAFH_NHR1"/>
</dbReference>
<dbReference type="AlphaFoldDB" id="H3CHT7"/>
<evidence type="ECO:0000259" key="8">
    <source>
        <dbReference type="PROSITE" id="PS51119"/>
    </source>
</evidence>
<sequence>RSGAPHTLAVAPQLPPSAPPQPANIQIPPGMILIRSESGQLMLVSQQALTQTQQGPARVGSPMPRITASLAAKSTEKLRVAPPGLPSLQPAPAYKSVVKVAAASKPRGLQAHVSCRPLSVTQRGGPGSSVGNQPGLQTTVPGTAKEPPATFSLADSEETLESVKKCKNFLVTLIKLASSDPQAGSMATNVRGLVRALLEGKVEAEEFTEQLYQELKSTPQPCLVPFLKKSLPAVRHLTADPQVFIQQACVSLHHHRSASTVKQPNPDKNISPEGQKVSRATGCSSFSSFLLWWAQRSWPDRTQHVCIQRERQVFGTCFECSLATQEPGGAALRPRPASSLLSNSTAKSCRPDCKVPAAPSGRHLTGEPVEMSEPRPPVAPHQEYWWILLRRSVMHLKTFVEPTMCSPREDDDINDVASMAGVNLREENAQILTTLVGSVVQSCQDQLFLSPHLLLSRILHAGQPQGVSDVAPEAVALVSHATQERLHGLLLKLSVMAGHRKAAVKEDPRHTRVSDVRSQLRFLEEVETLKKKRKDEEERERLLRLARSRSHSEDPQQQQLKQRAKELQQMEEAQLQHREANLTALAAIGPRKKRAPEQPESQRQVAVLPRPGLPQLTRVSLRDLLLVMELEPPLSRSLLLYRAML</sequence>
<evidence type="ECO:0000313" key="9">
    <source>
        <dbReference type="Ensembl" id="ENSTNIP00000007815.1"/>
    </source>
</evidence>
<keyword evidence="10" id="KW-1185">Reference proteome</keyword>
<dbReference type="SMART" id="SM00549">
    <property type="entry name" value="TAFH"/>
    <property type="match status" value="1"/>
</dbReference>
<dbReference type="CDD" id="cd08045">
    <property type="entry name" value="HFD_TAF4"/>
    <property type="match status" value="1"/>
</dbReference>
<dbReference type="Pfam" id="PF07531">
    <property type="entry name" value="TAFH"/>
    <property type="match status" value="1"/>
</dbReference>
<dbReference type="SUPFAM" id="SSF158553">
    <property type="entry name" value="TAFH domain-like"/>
    <property type="match status" value="1"/>
</dbReference>
<feature type="region of interest" description="Disordered" evidence="7">
    <location>
        <begin position="1"/>
        <end position="25"/>
    </location>
</feature>
<dbReference type="Gene3D" id="1.20.120.1110">
    <property type="entry name" value="TAFH/NHR1 domain"/>
    <property type="match status" value="1"/>
</dbReference>